<dbReference type="InterPro" id="IPR036621">
    <property type="entry name" value="Anticodon-bd_dom_sf"/>
</dbReference>
<organism evidence="4">
    <name type="scientific">Schistosoma japonicum</name>
    <name type="common">Blood fluke</name>
    <dbReference type="NCBI Taxonomy" id="6182"/>
    <lineage>
        <taxon>Eukaryota</taxon>
        <taxon>Metazoa</taxon>
        <taxon>Spiralia</taxon>
        <taxon>Lophotrochozoa</taxon>
        <taxon>Platyhelminthes</taxon>
        <taxon>Trematoda</taxon>
        <taxon>Digenea</taxon>
        <taxon>Strigeidida</taxon>
        <taxon>Schistosomatoidea</taxon>
        <taxon>Schistosomatidae</taxon>
        <taxon>Schistosoma</taxon>
    </lineage>
</organism>
<accession>C1LH20</accession>
<dbReference type="InterPro" id="IPR000504">
    <property type="entry name" value="RRM_dom"/>
</dbReference>
<dbReference type="Gene3D" id="3.40.50.800">
    <property type="entry name" value="Anticodon-binding domain"/>
    <property type="match status" value="1"/>
</dbReference>
<keyword evidence="1" id="KW-0694">RNA-binding</keyword>
<feature type="domain" description="RRM" evidence="3">
    <location>
        <begin position="16"/>
        <end position="87"/>
    </location>
</feature>
<reference evidence="4" key="2">
    <citation type="submission" date="2009-03" db="EMBL/GenBank/DDBJ databases">
        <authorList>
            <person name="Gang L."/>
        </authorList>
    </citation>
    <scope>NUCLEOTIDE SEQUENCE</scope>
    <source>
        <strain evidence="4">Anhui</strain>
    </source>
</reference>
<evidence type="ECO:0000256" key="1">
    <source>
        <dbReference type="PROSITE-ProRule" id="PRU00176"/>
    </source>
</evidence>
<dbReference type="AlphaFoldDB" id="C1LH20"/>
<feature type="compositionally biased region" description="Basic and acidic residues" evidence="2">
    <location>
        <begin position="115"/>
        <end position="151"/>
    </location>
</feature>
<proteinExistence type="evidence at transcript level"/>
<sequence>MGTRGKSPDDGSCLVGKVLIEDLPKRAISHNDIRDWLKKYGNISEIIIYSRCLLVQFDSDIEAAGAVQCENGASLFGTKVSLKHMEAGDLKALRRAGPPIDRFSTNPQRHSGSISDRDRDRERDKRRGSLRRDRLRDRTRSPDKRARDTSPRHHSRSPNITRADRRTVHPLNWLSEVAERDKKLNGSSLLGPANKSTEKSVAKSPPYVVAIITVQHDLVPYAEIIEQRVSKSLTAPGSPSVTHIVVLLSVDHLSPCLADLTKDGVPFAIICTMTNWAHNSCTLRILYAPTQQEHRNMPLDDALILLQREYSAYTSSSKDEVNTAPPEDSTFMPPSRHLASLLRMLADSRVLSVGELDEISAFVQERKRRLEGRRNANNNTVSSGNENTAELKSRILSMLYPQSASSTVTTNTTSSHIPVDVTHQTQALTTTSIGSKLAENLTNPIVQKAIDTLMSYPSNSMPQTTTQKTLTVVDTQNVQSKNSFRSNIKPHSSSSAASPYPSTNIRQTANWSYEDNNGFRPSRPPMSNEFNQHVPYSQNTRPNLPQSREYPSDESRKGPSFVEQGGQRGVYRSEFEAHEPVLDSNSELFEENAYPGWPRRKRKKRGGKAPSGDSYQYLDPKSYSRQNIVQPSQQPVDLMSTEVHPVGTVAEAYKYSQIPPLMFNSGIRGRSQRMVGGGSSYNSYNYQTFGSHQPNNLNMHAQPYGYPDSSSFY</sequence>
<dbReference type="GO" id="GO:0003723">
    <property type="term" value="F:RNA binding"/>
    <property type="evidence" value="ECO:0007669"/>
    <property type="project" value="UniProtKB-UniRule"/>
</dbReference>
<feature type="region of interest" description="Disordered" evidence="2">
    <location>
        <begin position="477"/>
        <end position="564"/>
    </location>
</feature>
<dbReference type="Gene3D" id="3.30.70.330">
    <property type="match status" value="1"/>
</dbReference>
<gene>
    <name evidence="4" type="primary">NCoA-5</name>
</gene>
<feature type="region of interest" description="Disordered" evidence="2">
    <location>
        <begin position="597"/>
        <end position="622"/>
    </location>
</feature>
<feature type="compositionally biased region" description="Polar residues" evidence="2">
    <location>
        <begin position="477"/>
        <end position="491"/>
    </location>
</feature>
<evidence type="ECO:0000259" key="3">
    <source>
        <dbReference type="PROSITE" id="PS50102"/>
    </source>
</evidence>
<dbReference type="InterPro" id="IPR052600">
    <property type="entry name" value="Nuc_rcpt_coact/corep"/>
</dbReference>
<feature type="compositionally biased region" description="Basic residues" evidence="2">
    <location>
        <begin position="598"/>
        <end position="607"/>
    </location>
</feature>
<dbReference type="SUPFAM" id="SSF52954">
    <property type="entry name" value="Class II aaRS ABD-related"/>
    <property type="match status" value="1"/>
</dbReference>
<feature type="compositionally biased region" description="Low complexity" evidence="2">
    <location>
        <begin position="492"/>
        <end position="502"/>
    </location>
</feature>
<reference evidence="4" key="1">
    <citation type="journal article" date="2009" name="Nature">
        <title>The Schistosoma japonicum genome reveals features of host-parasite interplay.</title>
        <authorList>
            <person name="Liu F."/>
            <person name="Zhou Y."/>
            <person name="Wang Z.Q."/>
            <person name="Lu G."/>
            <person name="Zheng H."/>
            <person name="Brindley P.J."/>
            <person name="McManus D.P."/>
            <person name="Blair D."/>
            <person name="Zhang Q.H."/>
            <person name="Zhong Y."/>
            <person name="Wang S."/>
            <person name="Han Z.G."/>
            <person name="Chen Z."/>
        </authorList>
    </citation>
    <scope>NUCLEOTIDE SEQUENCE</scope>
    <source>
        <strain evidence="4">Anhui</strain>
    </source>
</reference>
<dbReference type="SUPFAM" id="SSF54928">
    <property type="entry name" value="RNA-binding domain, RBD"/>
    <property type="match status" value="1"/>
</dbReference>
<name>C1LH20_SCHJA</name>
<dbReference type="InterPro" id="IPR035979">
    <property type="entry name" value="RBD_domain_sf"/>
</dbReference>
<feature type="compositionally biased region" description="Polar residues" evidence="2">
    <location>
        <begin position="503"/>
        <end position="515"/>
    </location>
</feature>
<dbReference type="InterPro" id="IPR012677">
    <property type="entry name" value="Nucleotide-bd_a/b_plait_sf"/>
</dbReference>
<dbReference type="EMBL" id="FN318269">
    <property type="protein sequence ID" value="CAX73998.1"/>
    <property type="molecule type" value="mRNA"/>
</dbReference>
<protein>
    <submittedName>
        <fullName evidence="4">Nuclear receptor coactivator 5</fullName>
    </submittedName>
</protein>
<feature type="compositionally biased region" description="Polar residues" evidence="2">
    <location>
        <begin position="528"/>
        <end position="546"/>
    </location>
</feature>
<keyword evidence="4" id="KW-0675">Receptor</keyword>
<evidence type="ECO:0000256" key="2">
    <source>
        <dbReference type="SAM" id="MobiDB-lite"/>
    </source>
</evidence>
<dbReference type="PROSITE" id="PS50102">
    <property type="entry name" value="RRM"/>
    <property type="match status" value="1"/>
</dbReference>
<evidence type="ECO:0000313" key="4">
    <source>
        <dbReference type="EMBL" id="CAX73998.1"/>
    </source>
</evidence>
<feature type="region of interest" description="Disordered" evidence="2">
    <location>
        <begin position="95"/>
        <end position="167"/>
    </location>
</feature>
<dbReference type="PANTHER" id="PTHR23295">
    <property type="entry name" value="NUCLEAR RECEPTOR COACTIVATOR 5-RELATED"/>
    <property type="match status" value="1"/>
</dbReference>
<dbReference type="PANTHER" id="PTHR23295:SF6">
    <property type="entry name" value="NEOSIN, ISOFORM A"/>
    <property type="match status" value="1"/>
</dbReference>